<keyword evidence="3" id="KW-1185">Reference proteome</keyword>
<evidence type="ECO:0000256" key="1">
    <source>
        <dbReference type="SAM" id="MobiDB-lite"/>
    </source>
</evidence>
<feature type="region of interest" description="Disordered" evidence="1">
    <location>
        <begin position="1"/>
        <end position="29"/>
    </location>
</feature>
<evidence type="ECO:0000313" key="3">
    <source>
        <dbReference type="Proteomes" id="UP001596956"/>
    </source>
</evidence>
<evidence type="ECO:0000313" key="2">
    <source>
        <dbReference type="EMBL" id="MFD0803481.1"/>
    </source>
</evidence>
<organism evidence="2 3">
    <name type="scientific">Streptomonospora algeriensis</name>
    <dbReference type="NCBI Taxonomy" id="995084"/>
    <lineage>
        <taxon>Bacteria</taxon>
        <taxon>Bacillati</taxon>
        <taxon>Actinomycetota</taxon>
        <taxon>Actinomycetes</taxon>
        <taxon>Streptosporangiales</taxon>
        <taxon>Nocardiopsidaceae</taxon>
        <taxon>Streptomonospora</taxon>
    </lineage>
</organism>
<comment type="caution">
    <text evidence="2">The sequence shown here is derived from an EMBL/GenBank/DDBJ whole genome shotgun (WGS) entry which is preliminary data.</text>
</comment>
<feature type="non-terminal residue" evidence="2">
    <location>
        <position position="1"/>
    </location>
</feature>
<gene>
    <name evidence="2" type="ORF">ACFQZU_19440</name>
</gene>
<name>A0ABW3BKY5_9ACTN</name>
<dbReference type="Proteomes" id="UP001596956">
    <property type="component" value="Unassembled WGS sequence"/>
</dbReference>
<sequence length="62" mass="7404">KADAEHRAAELQRRRQEAERRRAREAREEAQAARRAQVIELMERRKEVYDQYTDAHQRAAGD</sequence>
<protein>
    <submittedName>
        <fullName evidence="2">Uncharacterized protein</fullName>
    </submittedName>
</protein>
<proteinExistence type="predicted"/>
<reference evidence="3" key="1">
    <citation type="journal article" date="2019" name="Int. J. Syst. Evol. Microbiol.">
        <title>The Global Catalogue of Microorganisms (GCM) 10K type strain sequencing project: providing services to taxonomists for standard genome sequencing and annotation.</title>
        <authorList>
            <consortium name="The Broad Institute Genomics Platform"/>
            <consortium name="The Broad Institute Genome Sequencing Center for Infectious Disease"/>
            <person name="Wu L."/>
            <person name="Ma J."/>
        </authorList>
    </citation>
    <scope>NUCLEOTIDE SEQUENCE [LARGE SCALE GENOMIC DNA]</scope>
    <source>
        <strain evidence="3">CCUG 63369</strain>
    </source>
</reference>
<accession>A0ABW3BKY5</accession>
<dbReference type="EMBL" id="JBHTHR010000917">
    <property type="protein sequence ID" value="MFD0803481.1"/>
    <property type="molecule type" value="Genomic_DNA"/>
</dbReference>